<evidence type="ECO:0000256" key="8">
    <source>
        <dbReference type="ARBA" id="ARBA00022723"/>
    </source>
</evidence>
<comment type="cofactor">
    <cofactor evidence="3">
        <name>FAD</name>
        <dbReference type="ChEBI" id="CHEBI:57692"/>
    </cofactor>
</comment>
<dbReference type="PANTHER" id="PTHR11938:SF133">
    <property type="entry name" value="GLUTAMATE SYNTHASE (NADH)"/>
    <property type="match status" value="1"/>
</dbReference>
<dbReference type="STRING" id="1678637.AC230_08305"/>
<dbReference type="EMBL" id="LFXA01000004">
    <property type="protein sequence ID" value="KNB52653.1"/>
    <property type="molecule type" value="Genomic_DNA"/>
</dbReference>
<dbReference type="CDD" id="cd02808">
    <property type="entry name" value="GltS_FMN"/>
    <property type="match status" value="1"/>
</dbReference>
<comment type="pathway">
    <text evidence="16">Amino-acid biosynthesis.</text>
</comment>
<feature type="domain" description="Glutamine amidotransferase type-2" evidence="17">
    <location>
        <begin position="11"/>
        <end position="398"/>
    </location>
</feature>
<evidence type="ECO:0000256" key="3">
    <source>
        <dbReference type="ARBA" id="ARBA00001974"/>
    </source>
</evidence>
<keyword evidence="6" id="KW-0285">Flavoprotein</keyword>
<evidence type="ECO:0000256" key="13">
    <source>
        <dbReference type="ARBA" id="ARBA00023014"/>
    </source>
</evidence>
<dbReference type="PATRIC" id="fig|1678637.3.peg.1803"/>
<dbReference type="PROSITE" id="PS51278">
    <property type="entry name" value="GATASE_TYPE_2"/>
    <property type="match status" value="1"/>
</dbReference>
<evidence type="ECO:0000256" key="14">
    <source>
        <dbReference type="ARBA" id="ARBA00023164"/>
    </source>
</evidence>
<dbReference type="GO" id="GO:0019676">
    <property type="term" value="P:ammonia assimilation cycle"/>
    <property type="evidence" value="ECO:0007669"/>
    <property type="project" value="TreeGrafter"/>
</dbReference>
<dbReference type="FunFam" id="3.20.20.70:FF:000053">
    <property type="entry name" value="Glutamate synthase large subunit"/>
    <property type="match status" value="1"/>
</dbReference>
<keyword evidence="7" id="KW-0288">FMN</keyword>
<evidence type="ECO:0000313" key="18">
    <source>
        <dbReference type="EMBL" id="KNB52653.1"/>
    </source>
</evidence>
<name>A0A0K9XHE3_9ACTN</name>
<dbReference type="InterPro" id="IPR036485">
    <property type="entry name" value="Glu_synth_asu_C_sf"/>
</dbReference>
<proteinExistence type="inferred from homology"/>
<keyword evidence="11" id="KW-0560">Oxidoreductase</keyword>
<dbReference type="Proteomes" id="UP000037288">
    <property type="component" value="Unassembled WGS sequence"/>
</dbReference>
<dbReference type="Pfam" id="PF01493">
    <property type="entry name" value="GXGXG"/>
    <property type="match status" value="1"/>
</dbReference>
<keyword evidence="14" id="KW-0314">Glutamate biosynthesis</keyword>
<dbReference type="FunFam" id="3.60.20.10:FF:000001">
    <property type="entry name" value="Glutamate synthase, large subunit"/>
    <property type="match status" value="1"/>
</dbReference>
<evidence type="ECO:0000256" key="4">
    <source>
        <dbReference type="ARBA" id="ARBA00009716"/>
    </source>
</evidence>
<dbReference type="GO" id="GO:0006537">
    <property type="term" value="P:glutamate biosynthetic process"/>
    <property type="evidence" value="ECO:0007669"/>
    <property type="project" value="UniProtKB-KW"/>
</dbReference>
<dbReference type="NCBIfam" id="NF008730">
    <property type="entry name" value="PRK11750.1"/>
    <property type="match status" value="1"/>
</dbReference>
<reference evidence="19" key="1">
    <citation type="submission" date="2015-07" db="EMBL/GenBank/DDBJ databases">
        <title>Draft genome sequence of Streptomyces sp. CMAA 1322, a bacterium isolated from Caatinga biome, from dry forest semiarid of Brazil.</title>
        <authorList>
            <person name="Santos S.N."/>
            <person name="Gacesa R."/>
            <person name="Taketani R.G."/>
            <person name="Long P.F."/>
            <person name="Melo I.S."/>
        </authorList>
    </citation>
    <scope>NUCLEOTIDE SEQUENCE [LARGE SCALE GENOMIC DNA]</scope>
    <source>
        <strain evidence="19">CMAA 1322</strain>
    </source>
</reference>
<comment type="cofactor">
    <cofactor evidence="1">
        <name>FMN</name>
        <dbReference type="ChEBI" id="CHEBI:58210"/>
    </cofactor>
</comment>
<gene>
    <name evidence="18" type="ORF">AC230_08305</name>
</gene>
<keyword evidence="15" id="KW-0003">3Fe-4S</keyword>
<keyword evidence="13" id="KW-0411">Iron-sulfur</keyword>
<dbReference type="SUPFAM" id="SSF51395">
    <property type="entry name" value="FMN-linked oxidoreductases"/>
    <property type="match status" value="1"/>
</dbReference>
<comment type="cofactor">
    <cofactor evidence="2">
        <name>[3Fe-4S] cluster</name>
        <dbReference type="ChEBI" id="CHEBI:21137"/>
    </cofactor>
</comment>
<protein>
    <submittedName>
        <fullName evidence="18">Glutamate synthase</fullName>
    </submittedName>
</protein>
<dbReference type="CDD" id="cd00982">
    <property type="entry name" value="gltB_C"/>
    <property type="match status" value="1"/>
</dbReference>
<keyword evidence="9" id="KW-0274">FAD</keyword>
<keyword evidence="19" id="KW-1185">Reference proteome</keyword>
<keyword evidence="12" id="KW-0408">Iron</keyword>
<evidence type="ECO:0000256" key="2">
    <source>
        <dbReference type="ARBA" id="ARBA00001927"/>
    </source>
</evidence>
<dbReference type="CDD" id="cd00713">
    <property type="entry name" value="GltS"/>
    <property type="match status" value="1"/>
</dbReference>
<dbReference type="Gene3D" id="3.20.20.70">
    <property type="entry name" value="Aldolase class I"/>
    <property type="match status" value="2"/>
</dbReference>
<evidence type="ECO:0000256" key="6">
    <source>
        <dbReference type="ARBA" id="ARBA00022630"/>
    </source>
</evidence>
<comment type="caution">
    <text evidence="18">The sequence shown here is derived from an EMBL/GenBank/DDBJ whole genome shotgun (WGS) entry which is preliminary data.</text>
</comment>
<keyword evidence="10" id="KW-0315">Glutamine amidotransferase</keyword>
<dbReference type="Pfam" id="PF01645">
    <property type="entry name" value="Glu_synthase"/>
    <property type="match status" value="1"/>
</dbReference>
<dbReference type="FunFam" id="3.20.20.70:FF:000031">
    <property type="entry name" value="Glutamate synthase 1 [NADH]"/>
    <property type="match status" value="1"/>
</dbReference>
<evidence type="ECO:0000256" key="10">
    <source>
        <dbReference type="ARBA" id="ARBA00022962"/>
    </source>
</evidence>
<dbReference type="GO" id="GO:0046872">
    <property type="term" value="F:metal ion binding"/>
    <property type="evidence" value="ECO:0007669"/>
    <property type="project" value="UniProtKB-KW"/>
</dbReference>
<evidence type="ECO:0000256" key="11">
    <source>
        <dbReference type="ARBA" id="ARBA00023002"/>
    </source>
</evidence>
<evidence type="ECO:0000256" key="1">
    <source>
        <dbReference type="ARBA" id="ARBA00001917"/>
    </source>
</evidence>
<dbReference type="InterPro" id="IPR002932">
    <property type="entry name" value="Glu_synthdom"/>
</dbReference>
<dbReference type="InterPro" id="IPR013785">
    <property type="entry name" value="Aldolase_TIM"/>
</dbReference>
<evidence type="ECO:0000259" key="17">
    <source>
        <dbReference type="PROSITE" id="PS51278"/>
    </source>
</evidence>
<dbReference type="Pfam" id="PF00310">
    <property type="entry name" value="GATase_2"/>
    <property type="match status" value="1"/>
</dbReference>
<dbReference type="Pfam" id="PF04898">
    <property type="entry name" value="Glu_syn_central"/>
    <property type="match status" value="1"/>
</dbReference>
<keyword evidence="8" id="KW-0479">Metal-binding</keyword>
<evidence type="ECO:0000256" key="5">
    <source>
        <dbReference type="ARBA" id="ARBA00022605"/>
    </source>
</evidence>
<sequence length="1508" mass="162553">MYDPRHEHDACGVGFVATLTGEASHALVDRALTVLRNLEHRGATGSEPDSGDGAGILVQVPDAFLREVVDFALPEPGAYAVGIAFLGTEAEMPRIEAIAAEEGLAVLGWRDVPVAPELLGSSARATMPEFRQLFVADGVADGEGRSTGIALDRKAFVLRKRAEREAGVYFPSLSARTLVYKGMLTTGQLEPFFPDLSDRRFATAIALVHSRFSTNTFPSWPLAHPYRFVAHNGEINTVGGNRNWMRARESQLASGLFGDGPLERIFPVCTPDASDSATFDEVLELLHLGGRSLPHSILMMIPEAWENHASMDPARRAFYQYHSTLMEPWDGPACVTFTDGTLVGAVLDRNGLRPGRYWVTDDGLVVLSSEVGVLDIDPAKVVRKGRLQPGKMFLVDTAGHRIIEDDEIKASLAAEQPYQEWLEAGLIDLEDLPEREHIVHTHASVTRRQQTFGYTEEELRVLLAPMARTGAEPIGSMGTDAPIAALSERPRLLFDYFTQLFAQVTNPPLDAIREELVTSLVSSLGPQGNLLEPTAASCRSVTLPFPVIDNDELAKLIHINADGDLPGLKAVTLSGLYRVSGGGAALAARLDAMCAEADAAIADGARLIVLSDRHSDAEHAPIPSLLLTSAIHHHLIRTKQRTRVGLLVEAGDVREVHHVALLIGYGAAAVNPYLAMESVEDLVRAGTSFQDQPGIEPERAIRNLIRALGKGVLKVMSKMGISTVASYRGAQVFEAVGLDASFVDTYFHGTTTKIGGIGLEVVAREVAARHAKAYPATGIPATHRRLEIGGEYQWRREGEPHLFDPETVFRLQHATRERRYDIFRQYTARVNEQSERLMTLRGLFSFASDREPVPLDEVEPVAEIVKRFSTGAMSYGSISREAHETLAIAMNRLGGKSNTGEGGEDPERLYDPARRSGIKQVASGRFGVTSEYLVNADDIQIKMAQGAKPGEGGQLPGHKVYPWVAKTRHSTPGVGLISPPPHHDIYSIEDLAQLIHDLKNANPAARIHVKLVSEAGVGTVAAGVSKAHADVVLVSGHDGGTGASPLTSLKHAGGPWELGLAETQQTLLLNGLRDRIVVQADGQLKTGRDVLIAALLGAEEFGFATAPLVVSGCVMMRVCHLDTCPVGIATQNPVLRERFAGKAEHVVNFFEFIAQEVRELLAELGFRTLQEAVGHAELLDVERAVDHWKAQGLDLAPLFHVPELPDGAVRHRAVAQDHGLAKALDNQLIKLAADALDTVGDEEPQPVRAQLPIRNINRTVGTMLGHEVTRKFGGAGLPDDTIDITFTGSAGQSFGAFLPRGVTLRLEGDANDYVGKGLSGGRIVVRPDRAADHLAEYSTIAGNTLAYGATGGEMFLRGSVGERFCVRNSGATVVCEGAGDHGCEYMTGGRAVVLGPTGRNFAAGMSGGVAYVVDLDVRNVNRELAGAVEPLDDADRRWLHGVVRRHHEETASTVAAALLADWDAAADRFRKVLPTTYKAVLAAKDAAERAGLPETETHEKMMEAATHG</sequence>
<evidence type="ECO:0000256" key="15">
    <source>
        <dbReference type="ARBA" id="ARBA00023291"/>
    </source>
</evidence>
<accession>A0A0K9XHE3</accession>
<dbReference type="FunFam" id="2.160.20.60:FF:000001">
    <property type="entry name" value="Glutamate synthase, large subunit"/>
    <property type="match status" value="1"/>
</dbReference>
<dbReference type="SUPFAM" id="SSF69336">
    <property type="entry name" value="Alpha subunit of glutamate synthase, C-terminal domain"/>
    <property type="match status" value="1"/>
</dbReference>
<keyword evidence="5" id="KW-0028">Amino-acid biosynthesis</keyword>
<evidence type="ECO:0000256" key="9">
    <source>
        <dbReference type="ARBA" id="ARBA00022827"/>
    </source>
</evidence>
<dbReference type="GO" id="GO:0015930">
    <property type="term" value="F:glutamate synthase activity"/>
    <property type="evidence" value="ECO:0007669"/>
    <property type="project" value="InterPro"/>
</dbReference>
<dbReference type="InterPro" id="IPR002489">
    <property type="entry name" value="Glu_synth_asu_C"/>
</dbReference>
<evidence type="ECO:0000256" key="12">
    <source>
        <dbReference type="ARBA" id="ARBA00023004"/>
    </source>
</evidence>
<evidence type="ECO:0000313" key="19">
    <source>
        <dbReference type="Proteomes" id="UP000037288"/>
    </source>
</evidence>
<dbReference type="SUPFAM" id="SSF56235">
    <property type="entry name" value="N-terminal nucleophile aminohydrolases (Ntn hydrolases)"/>
    <property type="match status" value="1"/>
</dbReference>
<dbReference type="InterPro" id="IPR029055">
    <property type="entry name" value="Ntn_hydrolases_N"/>
</dbReference>
<dbReference type="InterPro" id="IPR006982">
    <property type="entry name" value="Glu_synth_centr_N"/>
</dbReference>
<dbReference type="InterPro" id="IPR017932">
    <property type="entry name" value="GATase_2_dom"/>
</dbReference>
<comment type="similarity">
    <text evidence="4">Belongs to the glutamate synthase family.</text>
</comment>
<evidence type="ECO:0000256" key="7">
    <source>
        <dbReference type="ARBA" id="ARBA00022643"/>
    </source>
</evidence>
<dbReference type="Gene3D" id="2.160.20.60">
    <property type="entry name" value="Glutamate synthase, alpha subunit, C-terminal domain"/>
    <property type="match status" value="1"/>
</dbReference>
<organism evidence="18 19">
    <name type="scientific">Streptomyces caatingaensis</name>
    <dbReference type="NCBI Taxonomy" id="1678637"/>
    <lineage>
        <taxon>Bacteria</taxon>
        <taxon>Bacillati</taxon>
        <taxon>Actinomycetota</taxon>
        <taxon>Actinomycetes</taxon>
        <taxon>Kitasatosporales</taxon>
        <taxon>Streptomycetaceae</taxon>
        <taxon>Streptomyces</taxon>
    </lineage>
</organism>
<dbReference type="InterPro" id="IPR050711">
    <property type="entry name" value="ET-N_metabolism_enzyme"/>
</dbReference>
<dbReference type="GO" id="GO:0051538">
    <property type="term" value="F:3 iron, 4 sulfur cluster binding"/>
    <property type="evidence" value="ECO:0007669"/>
    <property type="project" value="UniProtKB-KW"/>
</dbReference>
<evidence type="ECO:0000256" key="16">
    <source>
        <dbReference type="ARBA" id="ARBA00029440"/>
    </source>
</evidence>
<dbReference type="Gene3D" id="3.60.20.10">
    <property type="entry name" value="Glutamine Phosphoribosylpyrophosphate, subunit 1, domain 1"/>
    <property type="match status" value="1"/>
</dbReference>
<dbReference type="PANTHER" id="PTHR11938">
    <property type="entry name" value="FAD NADPH DEHYDROGENASE/OXIDOREDUCTASE"/>
    <property type="match status" value="1"/>
</dbReference>